<gene>
    <name evidence="1" type="ORF">ACFOWZ_29190</name>
</gene>
<evidence type="ECO:0000313" key="1">
    <source>
        <dbReference type="EMBL" id="MFC3895569.1"/>
    </source>
</evidence>
<dbReference type="Proteomes" id="UP001595690">
    <property type="component" value="Unassembled WGS sequence"/>
</dbReference>
<accession>A0ABV8C0Y1</accession>
<comment type="caution">
    <text evidence="1">The sequence shown here is derived from an EMBL/GenBank/DDBJ whole genome shotgun (WGS) entry which is preliminary data.</text>
</comment>
<organism evidence="1 2">
    <name type="scientific">Lentzea rhizosphaerae</name>
    <dbReference type="NCBI Taxonomy" id="2041025"/>
    <lineage>
        <taxon>Bacteria</taxon>
        <taxon>Bacillati</taxon>
        <taxon>Actinomycetota</taxon>
        <taxon>Actinomycetes</taxon>
        <taxon>Pseudonocardiales</taxon>
        <taxon>Pseudonocardiaceae</taxon>
        <taxon>Lentzea</taxon>
    </lineage>
</organism>
<reference evidence="2" key="1">
    <citation type="journal article" date="2019" name="Int. J. Syst. Evol. Microbiol.">
        <title>The Global Catalogue of Microorganisms (GCM) 10K type strain sequencing project: providing services to taxonomists for standard genome sequencing and annotation.</title>
        <authorList>
            <consortium name="The Broad Institute Genomics Platform"/>
            <consortium name="The Broad Institute Genome Sequencing Center for Infectious Disease"/>
            <person name="Wu L."/>
            <person name="Ma J."/>
        </authorList>
    </citation>
    <scope>NUCLEOTIDE SEQUENCE [LARGE SCALE GENOMIC DNA]</scope>
    <source>
        <strain evidence="2">CGMCC 4.7405</strain>
    </source>
</reference>
<sequence length="191" mass="21934">MRHGGMSFGPGDDDFGFFAIFETGYRNAGIHPAWIHAFRETRIVPRWDLSFLSEPQHRTWQDAVDQYMRDHPDASPPDHPDELVKWRAHQMLQPLRMAEAVDDPDVVEWMRQPEANHRNRGLARFLLDTREELLAEFRTDDPLRRGALVLAERWGGPELVREIEGCLDVDAPVGLPALTVIAVARLRVRPA</sequence>
<evidence type="ECO:0000313" key="2">
    <source>
        <dbReference type="Proteomes" id="UP001595690"/>
    </source>
</evidence>
<dbReference type="RefSeq" id="WP_382377103.1">
    <property type="nucleotide sequence ID" value="NZ_JBHRZI010000025.1"/>
</dbReference>
<name>A0ABV8C0Y1_9PSEU</name>
<dbReference type="EMBL" id="JBHRZI010000025">
    <property type="protein sequence ID" value="MFC3895569.1"/>
    <property type="molecule type" value="Genomic_DNA"/>
</dbReference>
<protein>
    <submittedName>
        <fullName evidence="1">Uncharacterized protein</fullName>
    </submittedName>
</protein>
<proteinExistence type="predicted"/>
<keyword evidence="2" id="KW-1185">Reference proteome</keyword>